<feature type="domain" description="NlpC/P60" evidence="6">
    <location>
        <begin position="142"/>
        <end position="260"/>
    </location>
</feature>
<dbReference type="InterPro" id="IPR051202">
    <property type="entry name" value="Peptidase_C40"/>
</dbReference>
<evidence type="ECO:0000256" key="5">
    <source>
        <dbReference type="SAM" id="SignalP"/>
    </source>
</evidence>
<keyword evidence="8" id="KW-1185">Reference proteome</keyword>
<gene>
    <name evidence="7" type="ORF">B0H99_104140</name>
</gene>
<dbReference type="SUPFAM" id="SSF54001">
    <property type="entry name" value="Cysteine proteinases"/>
    <property type="match status" value="1"/>
</dbReference>
<dbReference type="Pfam" id="PF00877">
    <property type="entry name" value="NLPC_P60"/>
    <property type="match status" value="1"/>
</dbReference>
<keyword evidence="5" id="KW-0732">Signal</keyword>
<organism evidence="7 8">
    <name type="scientific">Planomicrobium soli</name>
    <dbReference type="NCBI Taxonomy" id="1176648"/>
    <lineage>
        <taxon>Bacteria</taxon>
        <taxon>Bacillati</taxon>
        <taxon>Bacillota</taxon>
        <taxon>Bacilli</taxon>
        <taxon>Bacillales</taxon>
        <taxon>Caryophanaceae</taxon>
        <taxon>Planomicrobium</taxon>
    </lineage>
</organism>
<dbReference type="EMBL" id="PYAT01000004">
    <property type="protein sequence ID" value="PSL40678.1"/>
    <property type="molecule type" value="Genomic_DNA"/>
</dbReference>
<dbReference type="Gene3D" id="2.30.30.40">
    <property type="entry name" value="SH3 Domains"/>
    <property type="match status" value="1"/>
</dbReference>
<protein>
    <submittedName>
        <fullName evidence="7">Peptidoglycan endopeptidase LytE</fullName>
    </submittedName>
</protein>
<dbReference type="PROSITE" id="PS51935">
    <property type="entry name" value="NLPC_P60"/>
    <property type="match status" value="1"/>
</dbReference>
<keyword evidence="3" id="KW-0378">Hydrolase</keyword>
<proteinExistence type="inferred from homology"/>
<evidence type="ECO:0000313" key="7">
    <source>
        <dbReference type="EMBL" id="PSL40678.1"/>
    </source>
</evidence>
<dbReference type="Pfam" id="PF08239">
    <property type="entry name" value="SH3_3"/>
    <property type="match status" value="1"/>
</dbReference>
<comment type="similarity">
    <text evidence="1">Belongs to the peptidase C40 family.</text>
</comment>
<feature type="chain" id="PRO_5015112229" evidence="5">
    <location>
        <begin position="26"/>
        <end position="260"/>
    </location>
</feature>
<comment type="caution">
    <text evidence="7">The sequence shown here is derived from an EMBL/GenBank/DDBJ whole genome shotgun (WGS) entry which is preliminary data.</text>
</comment>
<dbReference type="GO" id="GO:0008234">
    <property type="term" value="F:cysteine-type peptidase activity"/>
    <property type="evidence" value="ECO:0007669"/>
    <property type="project" value="UniProtKB-KW"/>
</dbReference>
<dbReference type="PANTHER" id="PTHR47053">
    <property type="entry name" value="MUREIN DD-ENDOPEPTIDASE MEPH-RELATED"/>
    <property type="match status" value="1"/>
</dbReference>
<dbReference type="GO" id="GO:0006508">
    <property type="term" value="P:proteolysis"/>
    <property type="evidence" value="ECO:0007669"/>
    <property type="project" value="UniProtKB-KW"/>
</dbReference>
<feature type="signal peptide" evidence="5">
    <location>
        <begin position="1"/>
        <end position="25"/>
    </location>
</feature>
<reference evidence="7 8" key="1">
    <citation type="submission" date="2018-03" db="EMBL/GenBank/DDBJ databases">
        <title>Genomic Encyclopedia of Type Strains, Phase III (KMG-III): the genomes of soil and plant-associated and newly described type strains.</title>
        <authorList>
            <person name="Whitman W."/>
        </authorList>
    </citation>
    <scope>NUCLEOTIDE SEQUENCE [LARGE SCALE GENOMIC DNA]</scope>
    <source>
        <strain evidence="7 8">CGMCC 1.12259</strain>
    </source>
</reference>
<dbReference type="PANTHER" id="PTHR47053:SF1">
    <property type="entry name" value="MUREIN DD-ENDOPEPTIDASE MEPH-RELATED"/>
    <property type="match status" value="1"/>
</dbReference>
<evidence type="ECO:0000256" key="2">
    <source>
        <dbReference type="ARBA" id="ARBA00022670"/>
    </source>
</evidence>
<evidence type="ECO:0000313" key="8">
    <source>
        <dbReference type="Proteomes" id="UP000242682"/>
    </source>
</evidence>
<dbReference type="OrthoDB" id="9813368at2"/>
<dbReference type="AlphaFoldDB" id="A0A2P8H385"/>
<dbReference type="RefSeq" id="WP_106532895.1">
    <property type="nucleotide sequence ID" value="NZ_PYAT01000004.1"/>
</dbReference>
<dbReference type="InterPro" id="IPR038765">
    <property type="entry name" value="Papain-like_cys_pep_sf"/>
</dbReference>
<evidence type="ECO:0000259" key="6">
    <source>
        <dbReference type="PROSITE" id="PS51935"/>
    </source>
</evidence>
<dbReference type="Proteomes" id="UP000242682">
    <property type="component" value="Unassembled WGS sequence"/>
</dbReference>
<name>A0A2P8H385_9BACL</name>
<dbReference type="Gene3D" id="3.90.1720.10">
    <property type="entry name" value="endopeptidase domain like (from Nostoc punctiforme)"/>
    <property type="match status" value="1"/>
</dbReference>
<dbReference type="InterPro" id="IPR000064">
    <property type="entry name" value="NLP_P60_dom"/>
</dbReference>
<sequence>MKKLVFTILAAGSLVLSNSATDVEAAINSNTNSVTQAATNQSVTIGYNLDVEQVASSKATKISGTYKFKHTSNVRQDAGTKYKKVALAKKGAKATVSHKKKVGSQTWYKVKVGSKSGWVLSTLVTKSTTKKASSKVKKASNSSSNSKIVSEALALKGTPYVFGGTTTRGFDCSGFIQYAYKQAGKSISRTTLSIYSETKKVSSPQPGDLVFFANTYRPGISHAGIYIGNNQFIHAGGSKAAVVSLNDSYWGPKFHSFRSF</sequence>
<dbReference type="InterPro" id="IPR003646">
    <property type="entry name" value="SH3-like_bac-type"/>
</dbReference>
<keyword evidence="2" id="KW-0645">Protease</keyword>
<accession>A0A2P8H385</accession>
<keyword evidence="4" id="KW-0788">Thiol protease</keyword>
<evidence type="ECO:0000256" key="1">
    <source>
        <dbReference type="ARBA" id="ARBA00007074"/>
    </source>
</evidence>
<evidence type="ECO:0000256" key="4">
    <source>
        <dbReference type="ARBA" id="ARBA00022807"/>
    </source>
</evidence>
<evidence type="ECO:0000256" key="3">
    <source>
        <dbReference type="ARBA" id="ARBA00022801"/>
    </source>
</evidence>